<sequence>MKSTLALGALALAGVTQALRIPYKAQVDSLIVPVIKSSQEDFAGLSIDSHISRSRHRVKPTGSGGHQGKRQIRQPSFKTSFTVSSENVTSSTSPFDSHTNSPAKHTIGSGAISGIASSTGTGISGGVVTVTLIDVTTKFTTLFLGTASSRTWSTFANLSAAPTFGGPGHPVVTDPAGCKVSEGVFVNDPGFWCSMTSDAASKSQEIESSFAHPPAAPVSQTTITSAPEMHTMAPRQDTLALGWTTDEAGCVKPQGVYGFPGAWCSFMSRVSSVDAAYSSSPTTTSVALATATFTFSGDYTTGTTTITYENFSIRTQAARAASTSSSAASNAFVMTSVSGVWGPTYWGGLEQFEARMRRYFGFDGLNGFEYVGGACQRNRFCSSGDSHVHIRGHFEYLHYYDDL</sequence>
<proteinExistence type="predicted"/>
<gene>
    <name evidence="1" type="ORF">LTS18_005099</name>
</gene>
<comment type="caution">
    <text evidence="1">The sequence shown here is derived from an EMBL/GenBank/DDBJ whole genome shotgun (WGS) entry which is preliminary data.</text>
</comment>
<reference evidence="1" key="1">
    <citation type="submission" date="2024-09" db="EMBL/GenBank/DDBJ databases">
        <title>Black Yeasts Isolated from many extreme environments.</title>
        <authorList>
            <person name="Coleine C."/>
            <person name="Stajich J.E."/>
            <person name="Selbmann L."/>
        </authorList>
    </citation>
    <scope>NUCLEOTIDE SEQUENCE</scope>
    <source>
        <strain evidence="1">CCFEE 5737</strain>
    </source>
</reference>
<dbReference type="EMBL" id="JAWDJW010001207">
    <property type="protein sequence ID" value="KAK3079344.1"/>
    <property type="molecule type" value="Genomic_DNA"/>
</dbReference>
<protein>
    <submittedName>
        <fullName evidence="1">Uncharacterized protein</fullName>
    </submittedName>
</protein>
<name>A0ACC3DS48_9PEZI</name>
<evidence type="ECO:0000313" key="2">
    <source>
        <dbReference type="Proteomes" id="UP001186974"/>
    </source>
</evidence>
<accession>A0ACC3DS48</accession>
<evidence type="ECO:0000313" key="1">
    <source>
        <dbReference type="EMBL" id="KAK3079344.1"/>
    </source>
</evidence>
<dbReference type="Proteomes" id="UP001186974">
    <property type="component" value="Unassembled WGS sequence"/>
</dbReference>
<keyword evidence="2" id="KW-1185">Reference proteome</keyword>
<organism evidence="1 2">
    <name type="scientific">Coniosporium uncinatum</name>
    <dbReference type="NCBI Taxonomy" id="93489"/>
    <lineage>
        <taxon>Eukaryota</taxon>
        <taxon>Fungi</taxon>
        <taxon>Dikarya</taxon>
        <taxon>Ascomycota</taxon>
        <taxon>Pezizomycotina</taxon>
        <taxon>Dothideomycetes</taxon>
        <taxon>Dothideomycetes incertae sedis</taxon>
        <taxon>Coniosporium</taxon>
    </lineage>
</organism>